<dbReference type="SMART" id="SM00220">
    <property type="entry name" value="S_TKc"/>
    <property type="match status" value="1"/>
</dbReference>
<evidence type="ECO:0000313" key="15">
    <source>
        <dbReference type="Proteomes" id="UP000030645"/>
    </source>
</evidence>
<dbReference type="InterPro" id="IPR008271">
    <property type="entry name" value="Ser/Thr_kinase_AS"/>
</dbReference>
<reference evidence="15" key="1">
    <citation type="submission" date="2013-01" db="EMBL/GenBank/DDBJ databases">
        <title>Draft Genome Sequence of a Mulberry Tree, Morus notabilis C.K. Schneid.</title>
        <authorList>
            <person name="He N."/>
            <person name="Zhao S."/>
        </authorList>
    </citation>
    <scope>NUCLEOTIDE SEQUENCE</scope>
</reference>
<keyword evidence="7 14" id="KW-0418">Kinase</keyword>
<dbReference type="STRING" id="981085.W9S6I9"/>
<dbReference type="Proteomes" id="UP000030645">
    <property type="component" value="Unassembled WGS sequence"/>
</dbReference>
<evidence type="ECO:0000256" key="9">
    <source>
        <dbReference type="ARBA" id="ARBA00023136"/>
    </source>
</evidence>
<dbReference type="AlphaFoldDB" id="W9S6I9"/>
<organism evidence="14 15">
    <name type="scientific">Morus notabilis</name>
    <dbReference type="NCBI Taxonomy" id="981085"/>
    <lineage>
        <taxon>Eukaryota</taxon>
        <taxon>Viridiplantae</taxon>
        <taxon>Streptophyta</taxon>
        <taxon>Embryophyta</taxon>
        <taxon>Tracheophyta</taxon>
        <taxon>Spermatophyta</taxon>
        <taxon>Magnoliopsida</taxon>
        <taxon>eudicotyledons</taxon>
        <taxon>Gunneridae</taxon>
        <taxon>Pentapetalae</taxon>
        <taxon>rosids</taxon>
        <taxon>fabids</taxon>
        <taxon>Rosales</taxon>
        <taxon>Moraceae</taxon>
        <taxon>Moreae</taxon>
        <taxon>Morus</taxon>
    </lineage>
</organism>
<evidence type="ECO:0000256" key="7">
    <source>
        <dbReference type="ARBA" id="ARBA00022777"/>
    </source>
</evidence>
<keyword evidence="9" id="KW-0472">Membrane</keyword>
<dbReference type="PROSITE" id="PS00108">
    <property type="entry name" value="PROTEIN_KINASE_ST"/>
    <property type="match status" value="1"/>
</dbReference>
<gene>
    <name evidence="14" type="ORF">L484_005665</name>
</gene>
<comment type="subcellular location">
    <subcellularLocation>
        <location evidence="1">Cell membrane</location>
        <topology evidence="1">Lipid-anchor</topology>
    </subcellularLocation>
</comment>
<feature type="binding site" evidence="11">
    <location>
        <position position="59"/>
    </location>
    <ligand>
        <name>ATP</name>
        <dbReference type="ChEBI" id="CHEBI:30616"/>
    </ligand>
</feature>
<dbReference type="Gene3D" id="1.10.510.10">
    <property type="entry name" value="Transferase(Phosphotransferase) domain 1"/>
    <property type="match status" value="1"/>
</dbReference>
<keyword evidence="8 11" id="KW-0067">ATP-binding</keyword>
<comment type="similarity">
    <text evidence="2">Belongs to the protein kinase superfamily. Ser/Thr protein kinase family.</text>
</comment>
<proteinExistence type="inferred from homology"/>
<protein>
    <submittedName>
        <fullName evidence="14">Serine/threonine-protein kinase PBS1</fullName>
    </submittedName>
</protein>
<dbReference type="PROSITE" id="PS00107">
    <property type="entry name" value="PROTEIN_KINASE_ATP"/>
    <property type="match status" value="1"/>
</dbReference>
<dbReference type="CDD" id="cd14066">
    <property type="entry name" value="STKc_IRAK"/>
    <property type="match status" value="1"/>
</dbReference>
<keyword evidence="6 11" id="KW-0547">Nucleotide-binding</keyword>
<keyword evidence="5" id="KW-0808">Transferase</keyword>
<dbReference type="GO" id="GO:0005524">
    <property type="term" value="F:ATP binding"/>
    <property type="evidence" value="ECO:0007669"/>
    <property type="project" value="UniProtKB-UniRule"/>
</dbReference>
<accession>W9S6I9</accession>
<dbReference type="SUPFAM" id="SSF56112">
    <property type="entry name" value="Protein kinase-like (PK-like)"/>
    <property type="match status" value="1"/>
</dbReference>
<evidence type="ECO:0000256" key="8">
    <source>
        <dbReference type="ARBA" id="ARBA00022840"/>
    </source>
</evidence>
<evidence type="ECO:0000313" key="14">
    <source>
        <dbReference type="EMBL" id="EXC29153.1"/>
    </source>
</evidence>
<evidence type="ECO:0000256" key="3">
    <source>
        <dbReference type="ARBA" id="ARBA00022475"/>
    </source>
</evidence>
<dbReference type="InterPro" id="IPR000719">
    <property type="entry name" value="Prot_kinase_dom"/>
</dbReference>
<dbReference type="GO" id="GO:0005886">
    <property type="term" value="C:plasma membrane"/>
    <property type="evidence" value="ECO:0007669"/>
    <property type="project" value="UniProtKB-SubCell"/>
</dbReference>
<evidence type="ECO:0000256" key="5">
    <source>
        <dbReference type="ARBA" id="ARBA00022679"/>
    </source>
</evidence>
<keyword evidence="15" id="KW-1185">Reference proteome</keyword>
<dbReference type="FunFam" id="3.30.200.20:FF:000178">
    <property type="entry name" value="serine/threonine-protein kinase PBS1-like"/>
    <property type="match status" value="1"/>
</dbReference>
<evidence type="ECO:0000259" key="13">
    <source>
        <dbReference type="PROSITE" id="PS50011"/>
    </source>
</evidence>
<dbReference type="FunFam" id="1.10.510.10:FF:000032">
    <property type="entry name" value="Serine/threonine-protein kinase PBS1"/>
    <property type="match status" value="1"/>
</dbReference>
<dbReference type="eggNOG" id="KOG1187">
    <property type="taxonomic scope" value="Eukaryota"/>
</dbReference>
<dbReference type="GO" id="GO:0004674">
    <property type="term" value="F:protein serine/threonine kinase activity"/>
    <property type="evidence" value="ECO:0007669"/>
    <property type="project" value="UniProtKB-KW"/>
</dbReference>
<sequence length="367" mass="40892">MFGLGPSDVVPNTDKKRAQLFTYSELVSATNNFKTLIGDGGFGAVYKGKLDTDQVIAVKRLDREGPQGDREFLVESHMLCVLSHPNLITLIGYCSEYDHRLLVYEYMPLGSLADHLFGSISKKEPLDWNTRMKIAVGAAKGMEYLHHKADPPVIYRDLKPSNILLGDGFHPKLSDFGLAHFGPTGEKDHITTRVVGTHGYCDPEYLLSGKLTIKSDIYSFGMLLLELVTGRQALDDSQGHMEFLIGWVKPLMEDNKMGQIADPRLRGEFPEGSLEKALNLAAMCVQQDATLRPGMTDVVRSLIELASHKYEKVVVDDDKITQVADEGSSTTSTRLVLRKKGRLERGREVAEAKSWGESSRQDKQRHI</sequence>
<evidence type="ECO:0000256" key="6">
    <source>
        <dbReference type="ARBA" id="ARBA00022741"/>
    </source>
</evidence>
<dbReference type="PROSITE" id="PS50011">
    <property type="entry name" value="PROTEIN_KINASE_DOM"/>
    <property type="match status" value="1"/>
</dbReference>
<dbReference type="PANTHER" id="PTHR47985:SF4">
    <property type="entry name" value="SERINE_THREONINE-PROTEIN KINASE PBL27"/>
    <property type="match status" value="1"/>
</dbReference>
<keyword evidence="10" id="KW-0449">Lipoprotein</keyword>
<dbReference type="InterPro" id="IPR017441">
    <property type="entry name" value="Protein_kinase_ATP_BS"/>
</dbReference>
<evidence type="ECO:0000256" key="12">
    <source>
        <dbReference type="RuleBase" id="RU000304"/>
    </source>
</evidence>
<evidence type="ECO:0000256" key="11">
    <source>
        <dbReference type="PROSITE-ProRule" id="PRU10141"/>
    </source>
</evidence>
<feature type="domain" description="Protein kinase" evidence="13">
    <location>
        <begin position="31"/>
        <end position="311"/>
    </location>
</feature>
<keyword evidence="4 12" id="KW-0723">Serine/threonine-protein kinase</keyword>
<dbReference type="PANTHER" id="PTHR47985">
    <property type="entry name" value="OS07G0668900 PROTEIN"/>
    <property type="match status" value="1"/>
</dbReference>
<evidence type="ECO:0000256" key="10">
    <source>
        <dbReference type="ARBA" id="ARBA00023288"/>
    </source>
</evidence>
<name>W9S6I9_9ROSA</name>
<keyword evidence="3" id="KW-1003">Cell membrane</keyword>
<evidence type="ECO:0000256" key="2">
    <source>
        <dbReference type="ARBA" id="ARBA00008684"/>
    </source>
</evidence>
<dbReference type="Gene3D" id="3.30.200.20">
    <property type="entry name" value="Phosphorylase Kinase, domain 1"/>
    <property type="match status" value="1"/>
</dbReference>
<dbReference type="EMBL" id="KE346189">
    <property type="protein sequence ID" value="EXC29153.1"/>
    <property type="molecule type" value="Genomic_DNA"/>
</dbReference>
<dbReference type="InterPro" id="IPR011009">
    <property type="entry name" value="Kinase-like_dom_sf"/>
</dbReference>
<evidence type="ECO:0000256" key="1">
    <source>
        <dbReference type="ARBA" id="ARBA00004193"/>
    </source>
</evidence>
<evidence type="ECO:0000256" key="4">
    <source>
        <dbReference type="ARBA" id="ARBA00022527"/>
    </source>
</evidence>
<dbReference type="Pfam" id="PF00069">
    <property type="entry name" value="Pkinase"/>
    <property type="match status" value="1"/>
</dbReference>